<evidence type="ECO:0000313" key="3">
    <source>
        <dbReference type="EMBL" id="MDQ0505798.1"/>
    </source>
</evidence>
<dbReference type="CDD" id="cd05233">
    <property type="entry name" value="SDR_c"/>
    <property type="match status" value="1"/>
</dbReference>
<reference evidence="3 4" key="1">
    <citation type="submission" date="2023-07" db="EMBL/GenBank/DDBJ databases">
        <title>Genomic Encyclopedia of Type Strains, Phase IV (KMG-IV): sequencing the most valuable type-strain genomes for metagenomic binning, comparative biology and taxonomic classification.</title>
        <authorList>
            <person name="Goeker M."/>
        </authorList>
    </citation>
    <scope>NUCLEOTIDE SEQUENCE [LARGE SCALE GENOMIC DNA]</scope>
    <source>
        <strain evidence="3 4">DSM 3770</strain>
    </source>
</reference>
<sequence>MGFQVSLENRAVLVTGASQGLGAFFAERLAAAGARVALGARQVEACAALAERITAAGGRAMPVALDVTDAGAVAAAVARVAEGFGRLDVLVNNAGVTATVPLLDMSEAEWDRVVETNLKGAFLVAQAAARRMAQDGGGNIVNVASILGHRVAGQVAAYAASKAGLVQLTRSMALEWARYGIRANALCPGYVETDINRAFFATEAGQALVRRIPSRRLGRPEDLAGPLLFLCSEASQYMTGSALVVDGGHLVSSL</sequence>
<feature type="domain" description="Ketoreductase" evidence="2">
    <location>
        <begin position="10"/>
        <end position="179"/>
    </location>
</feature>
<comment type="similarity">
    <text evidence="1">Belongs to the short-chain dehydrogenases/reductases (SDR) family.</text>
</comment>
<dbReference type="PANTHER" id="PTHR42760:SF135">
    <property type="entry name" value="BLL7886 PROTEIN"/>
    <property type="match status" value="1"/>
</dbReference>
<dbReference type="Pfam" id="PF13561">
    <property type="entry name" value="adh_short_C2"/>
    <property type="match status" value="1"/>
</dbReference>
<name>A0ABU0LFB5_XANAG</name>
<dbReference type="InterPro" id="IPR020904">
    <property type="entry name" value="Sc_DH/Rdtase_CS"/>
</dbReference>
<dbReference type="RefSeq" id="WP_237347076.1">
    <property type="nucleotide sequence ID" value="NZ_JABWGX010000027.1"/>
</dbReference>
<evidence type="ECO:0000259" key="2">
    <source>
        <dbReference type="SMART" id="SM00822"/>
    </source>
</evidence>
<evidence type="ECO:0000313" key="4">
    <source>
        <dbReference type="Proteomes" id="UP001241747"/>
    </source>
</evidence>
<dbReference type="InterPro" id="IPR002347">
    <property type="entry name" value="SDR_fam"/>
</dbReference>
<dbReference type="Proteomes" id="UP001241747">
    <property type="component" value="Unassembled WGS sequence"/>
</dbReference>
<dbReference type="NCBIfam" id="NF005559">
    <property type="entry name" value="PRK07231.1"/>
    <property type="match status" value="1"/>
</dbReference>
<dbReference type="PRINTS" id="PR00080">
    <property type="entry name" value="SDRFAMILY"/>
</dbReference>
<keyword evidence="4" id="KW-1185">Reference proteome</keyword>
<dbReference type="SUPFAM" id="SSF51735">
    <property type="entry name" value="NAD(P)-binding Rossmann-fold domains"/>
    <property type="match status" value="1"/>
</dbReference>
<dbReference type="Gene3D" id="3.40.50.720">
    <property type="entry name" value="NAD(P)-binding Rossmann-like Domain"/>
    <property type="match status" value="1"/>
</dbReference>
<dbReference type="PANTHER" id="PTHR42760">
    <property type="entry name" value="SHORT-CHAIN DEHYDROGENASES/REDUCTASES FAMILY MEMBER"/>
    <property type="match status" value="1"/>
</dbReference>
<accession>A0ABU0LFB5</accession>
<proteinExistence type="inferred from homology"/>
<dbReference type="SMART" id="SM00822">
    <property type="entry name" value="PKS_KR"/>
    <property type="match status" value="1"/>
</dbReference>
<organism evidence="3 4">
    <name type="scientific">Xanthobacter agilis</name>
    <dbReference type="NCBI Taxonomy" id="47492"/>
    <lineage>
        <taxon>Bacteria</taxon>
        <taxon>Pseudomonadati</taxon>
        <taxon>Pseudomonadota</taxon>
        <taxon>Alphaproteobacteria</taxon>
        <taxon>Hyphomicrobiales</taxon>
        <taxon>Xanthobacteraceae</taxon>
        <taxon>Xanthobacter</taxon>
    </lineage>
</organism>
<evidence type="ECO:0000256" key="1">
    <source>
        <dbReference type="ARBA" id="ARBA00006484"/>
    </source>
</evidence>
<dbReference type="EMBL" id="JAUSVY010000005">
    <property type="protein sequence ID" value="MDQ0505798.1"/>
    <property type="molecule type" value="Genomic_DNA"/>
</dbReference>
<dbReference type="InterPro" id="IPR036291">
    <property type="entry name" value="NAD(P)-bd_dom_sf"/>
</dbReference>
<protein>
    <submittedName>
        <fullName evidence="3">NAD(P)-dependent dehydrogenase (Short-subunit alcohol dehydrogenase family)</fullName>
    </submittedName>
</protein>
<dbReference type="PRINTS" id="PR00081">
    <property type="entry name" value="GDHRDH"/>
</dbReference>
<dbReference type="InterPro" id="IPR057326">
    <property type="entry name" value="KR_dom"/>
</dbReference>
<comment type="caution">
    <text evidence="3">The sequence shown here is derived from an EMBL/GenBank/DDBJ whole genome shotgun (WGS) entry which is preliminary data.</text>
</comment>
<dbReference type="PROSITE" id="PS00061">
    <property type="entry name" value="ADH_SHORT"/>
    <property type="match status" value="1"/>
</dbReference>
<gene>
    <name evidence="3" type="ORF">QOZ94_002598</name>
</gene>